<keyword evidence="3" id="KW-0812">Transmembrane</keyword>
<name>A0ABV5KFV2_9ACTN</name>
<keyword evidence="3" id="KW-1133">Transmembrane helix</keyword>
<comment type="caution">
    <text evidence="4">The sequence shown here is derived from an EMBL/GenBank/DDBJ whole genome shotgun (WGS) entry which is preliminary data.</text>
</comment>
<dbReference type="PANTHER" id="PTHR48085">
    <property type="entry name" value="CADMIUM/ZINC-TRANSPORTING ATPASE HMA2-RELATED"/>
    <property type="match status" value="1"/>
</dbReference>
<organism evidence="4 5">
    <name type="scientific">Nocardioides plantarum</name>
    <dbReference type="NCBI Taxonomy" id="29299"/>
    <lineage>
        <taxon>Bacteria</taxon>
        <taxon>Bacillati</taxon>
        <taxon>Actinomycetota</taxon>
        <taxon>Actinomycetes</taxon>
        <taxon>Propionibacteriales</taxon>
        <taxon>Nocardioidaceae</taxon>
        <taxon>Nocardioides</taxon>
    </lineage>
</organism>
<dbReference type="RefSeq" id="WP_140010177.1">
    <property type="nucleotide sequence ID" value="NZ_JBHMDG010000021.1"/>
</dbReference>
<evidence type="ECO:0000313" key="4">
    <source>
        <dbReference type="EMBL" id="MFB9314529.1"/>
    </source>
</evidence>
<keyword evidence="3" id="KW-0472">Membrane</keyword>
<dbReference type="InterPro" id="IPR023214">
    <property type="entry name" value="HAD_sf"/>
</dbReference>
<evidence type="ECO:0000256" key="1">
    <source>
        <dbReference type="ARBA" id="ARBA00006024"/>
    </source>
</evidence>
<reference evidence="4 5" key="1">
    <citation type="submission" date="2024-09" db="EMBL/GenBank/DDBJ databases">
        <authorList>
            <person name="Sun Q."/>
            <person name="Mori K."/>
        </authorList>
    </citation>
    <scope>NUCLEOTIDE SEQUENCE [LARGE SCALE GENOMIC DNA]</scope>
    <source>
        <strain evidence="4 5">JCM 9626</strain>
    </source>
</reference>
<accession>A0ABV5KFV2</accession>
<sequence>MSARAVAAAATLVGLVVVAVLLSPAVPDAWSDGPWVAGCAAVGIGVAAVAVLLSGRGSRPGSRRGARAVPAVAAVAVVLVAVLGAVVTAVDDDPARGVAALVSALVVATPCLVGLAAASATRAGLGRARRLGVRFDGATALEQVAALDLLLLPGDGVLTTGELRVDEVQAIDPDDERTLRWFAGALAHGADDPVARAVRRLSARGTVTDLDSRPGEGFSGAVDRHPVRVGRPDWIGVTATPGPGTCVGVEVDGRALGSLRLLPELVPDAADHLTRLRALGVAPRLVASASPDADRELAQRLGLDGDGGDAGDAGDAGVAGPGASRTTSTVGVVVESVTAAGTDPITPDVTISRTATTRPVALDLNGGDVGALASAVGVARASRRAAAVTGRIAVVSLVAVPVASFGLLAPVVAACLALLTALGVAAYASLETRTSPPRPAAATAPV</sequence>
<dbReference type="PANTHER" id="PTHR48085:SF5">
    <property type="entry name" value="CADMIUM_ZINC-TRANSPORTING ATPASE HMA4-RELATED"/>
    <property type="match status" value="1"/>
</dbReference>
<evidence type="ECO:0000256" key="3">
    <source>
        <dbReference type="SAM" id="Phobius"/>
    </source>
</evidence>
<gene>
    <name evidence="4" type="ORF">ACFFRI_15845</name>
</gene>
<dbReference type="SUPFAM" id="SSF81660">
    <property type="entry name" value="Metal cation-transporting ATPase, ATP-binding domain N"/>
    <property type="match status" value="1"/>
</dbReference>
<feature type="transmembrane region" description="Helical" evidence="3">
    <location>
        <begin position="65"/>
        <end position="86"/>
    </location>
</feature>
<feature type="transmembrane region" description="Helical" evidence="3">
    <location>
        <begin position="385"/>
        <end position="405"/>
    </location>
</feature>
<keyword evidence="5" id="KW-1185">Reference proteome</keyword>
<dbReference type="Gene3D" id="3.40.1110.10">
    <property type="entry name" value="Calcium-transporting ATPase, cytoplasmic domain N"/>
    <property type="match status" value="1"/>
</dbReference>
<feature type="region of interest" description="Disordered" evidence="2">
    <location>
        <begin position="301"/>
        <end position="325"/>
    </location>
</feature>
<dbReference type="InterPro" id="IPR023299">
    <property type="entry name" value="ATPase_P-typ_cyto_dom_N"/>
</dbReference>
<protein>
    <submittedName>
        <fullName evidence="4">Cation-translocating P-type ATPase</fullName>
    </submittedName>
</protein>
<comment type="similarity">
    <text evidence="1">Belongs to the cation transport ATPase (P-type) (TC 3.A.3) family. Type IB subfamily.</text>
</comment>
<evidence type="ECO:0000256" key="2">
    <source>
        <dbReference type="SAM" id="MobiDB-lite"/>
    </source>
</evidence>
<feature type="compositionally biased region" description="Low complexity" evidence="2">
    <location>
        <begin position="313"/>
        <end position="325"/>
    </location>
</feature>
<dbReference type="Gene3D" id="3.40.50.1000">
    <property type="entry name" value="HAD superfamily/HAD-like"/>
    <property type="match status" value="1"/>
</dbReference>
<dbReference type="EMBL" id="JBHMDG010000021">
    <property type="protein sequence ID" value="MFB9314529.1"/>
    <property type="molecule type" value="Genomic_DNA"/>
</dbReference>
<feature type="transmembrane region" description="Helical" evidence="3">
    <location>
        <begin position="35"/>
        <end position="53"/>
    </location>
</feature>
<feature type="transmembrane region" description="Helical" evidence="3">
    <location>
        <begin position="98"/>
        <end position="120"/>
    </location>
</feature>
<evidence type="ECO:0000313" key="5">
    <source>
        <dbReference type="Proteomes" id="UP001589750"/>
    </source>
</evidence>
<dbReference type="InterPro" id="IPR051014">
    <property type="entry name" value="Cation_Transport_ATPase_IB"/>
</dbReference>
<proteinExistence type="inferred from homology"/>
<dbReference type="Proteomes" id="UP001589750">
    <property type="component" value="Unassembled WGS sequence"/>
</dbReference>